<evidence type="ECO:0000259" key="7">
    <source>
        <dbReference type="PROSITE" id="PS50850"/>
    </source>
</evidence>
<feature type="transmembrane region" description="Helical" evidence="6">
    <location>
        <begin position="106"/>
        <end position="127"/>
    </location>
</feature>
<feature type="transmembrane region" description="Helical" evidence="6">
    <location>
        <begin position="432"/>
        <end position="453"/>
    </location>
</feature>
<evidence type="ECO:0000256" key="6">
    <source>
        <dbReference type="SAM" id="Phobius"/>
    </source>
</evidence>
<protein>
    <recommendedName>
        <fullName evidence="7">Major facilitator superfamily (MFS) profile domain-containing protein</fullName>
    </recommendedName>
</protein>
<dbReference type="PRINTS" id="PR01036">
    <property type="entry name" value="TCRTETB"/>
</dbReference>
<dbReference type="InterPro" id="IPR020846">
    <property type="entry name" value="MFS_dom"/>
</dbReference>
<keyword evidence="2" id="KW-0813">Transport</keyword>
<dbReference type="eggNOG" id="COG2814">
    <property type="taxonomic scope" value="Bacteria"/>
</dbReference>
<dbReference type="PANTHER" id="PTHR23501:SF190">
    <property type="entry name" value="MAJOR FACILITATOR SUPERFAMILY MFS_1"/>
    <property type="match status" value="1"/>
</dbReference>
<dbReference type="InterPro" id="IPR036259">
    <property type="entry name" value="MFS_trans_sf"/>
</dbReference>
<feature type="transmembrane region" description="Helical" evidence="6">
    <location>
        <begin position="46"/>
        <end position="66"/>
    </location>
</feature>
<dbReference type="Pfam" id="PF07690">
    <property type="entry name" value="MFS_1"/>
    <property type="match status" value="1"/>
</dbReference>
<feature type="transmembrane region" description="Helical" evidence="6">
    <location>
        <begin position="12"/>
        <end position="34"/>
    </location>
</feature>
<feature type="transmembrane region" description="Helical" evidence="6">
    <location>
        <begin position="78"/>
        <end position="100"/>
    </location>
</feature>
<feature type="transmembrane region" description="Helical" evidence="6">
    <location>
        <begin position="403"/>
        <end position="420"/>
    </location>
</feature>
<dbReference type="STRING" id="1423734.FC83_GL001208"/>
<evidence type="ECO:0000313" key="8">
    <source>
        <dbReference type="EMBL" id="KRM35082.1"/>
    </source>
</evidence>
<keyword evidence="9" id="KW-1185">Reference proteome</keyword>
<evidence type="ECO:0000256" key="3">
    <source>
        <dbReference type="ARBA" id="ARBA00022692"/>
    </source>
</evidence>
<dbReference type="Gene3D" id="1.20.1250.20">
    <property type="entry name" value="MFS general substrate transporter like domains"/>
    <property type="match status" value="1"/>
</dbReference>
<keyword evidence="3 6" id="KW-0812">Transmembrane</keyword>
<proteinExistence type="predicted"/>
<dbReference type="GO" id="GO:0005886">
    <property type="term" value="C:plasma membrane"/>
    <property type="evidence" value="ECO:0007669"/>
    <property type="project" value="UniProtKB-SubCell"/>
</dbReference>
<feature type="transmembrane region" description="Helical" evidence="6">
    <location>
        <begin position="358"/>
        <end position="382"/>
    </location>
</feature>
<feature type="transmembrane region" description="Helical" evidence="6">
    <location>
        <begin position="300"/>
        <end position="325"/>
    </location>
</feature>
<dbReference type="EMBL" id="AZGA01000016">
    <property type="protein sequence ID" value="KRM35082.1"/>
    <property type="molecule type" value="Genomic_DNA"/>
</dbReference>
<feature type="transmembrane region" description="Helical" evidence="6">
    <location>
        <begin position="139"/>
        <end position="161"/>
    </location>
</feature>
<reference evidence="8 9" key="1">
    <citation type="journal article" date="2015" name="Genome Announc.">
        <title>Expanding the biotechnology potential of lactobacilli through comparative genomics of 213 strains and associated genera.</title>
        <authorList>
            <person name="Sun Z."/>
            <person name="Harris H.M."/>
            <person name="McCann A."/>
            <person name="Guo C."/>
            <person name="Argimon S."/>
            <person name="Zhang W."/>
            <person name="Yang X."/>
            <person name="Jeffery I.B."/>
            <person name="Cooney J.C."/>
            <person name="Kagawa T.F."/>
            <person name="Liu W."/>
            <person name="Song Y."/>
            <person name="Salvetti E."/>
            <person name="Wrobel A."/>
            <person name="Rasinkangas P."/>
            <person name="Parkhill J."/>
            <person name="Rea M.C."/>
            <person name="O'Sullivan O."/>
            <person name="Ritari J."/>
            <person name="Douillard F.P."/>
            <person name="Paul Ross R."/>
            <person name="Yang R."/>
            <person name="Briner A.E."/>
            <person name="Felis G.E."/>
            <person name="de Vos W.M."/>
            <person name="Barrangou R."/>
            <person name="Klaenhammer T.R."/>
            <person name="Caufield P.W."/>
            <person name="Cui Y."/>
            <person name="Zhang H."/>
            <person name="O'Toole P.W."/>
        </authorList>
    </citation>
    <scope>NUCLEOTIDE SEQUENCE [LARGE SCALE GENOMIC DNA]</scope>
    <source>
        <strain evidence="8 9">DSM 18527</strain>
    </source>
</reference>
<dbReference type="SUPFAM" id="SSF103473">
    <property type="entry name" value="MFS general substrate transporter"/>
    <property type="match status" value="1"/>
</dbReference>
<evidence type="ECO:0000256" key="2">
    <source>
        <dbReference type="ARBA" id="ARBA00022448"/>
    </source>
</evidence>
<dbReference type="PROSITE" id="PS50850">
    <property type="entry name" value="MFS"/>
    <property type="match status" value="1"/>
</dbReference>
<comment type="subcellular location">
    <subcellularLocation>
        <location evidence="1">Cell membrane</location>
        <topology evidence="1">Multi-pass membrane protein</topology>
    </subcellularLocation>
</comment>
<feature type="transmembrane region" description="Helical" evidence="6">
    <location>
        <begin position="198"/>
        <end position="219"/>
    </location>
</feature>
<comment type="caution">
    <text evidence="8">The sequence shown here is derived from an EMBL/GenBank/DDBJ whole genome shotgun (WGS) entry which is preliminary data.</text>
</comment>
<feature type="transmembrane region" description="Helical" evidence="6">
    <location>
        <begin position="167"/>
        <end position="186"/>
    </location>
</feature>
<feature type="domain" description="Major facilitator superfamily (MFS) profile" evidence="7">
    <location>
        <begin position="11"/>
        <end position="455"/>
    </location>
</feature>
<dbReference type="OrthoDB" id="9812221at2"/>
<accession>X0PFH7</accession>
<dbReference type="GO" id="GO:0022857">
    <property type="term" value="F:transmembrane transporter activity"/>
    <property type="evidence" value="ECO:0007669"/>
    <property type="project" value="InterPro"/>
</dbReference>
<evidence type="ECO:0000256" key="1">
    <source>
        <dbReference type="ARBA" id="ARBA00004651"/>
    </source>
</evidence>
<dbReference type="Gene3D" id="1.20.1720.10">
    <property type="entry name" value="Multidrug resistance protein D"/>
    <property type="match status" value="1"/>
</dbReference>
<dbReference type="PATRIC" id="fig|1423734.3.peg.1221"/>
<dbReference type="InterPro" id="IPR011701">
    <property type="entry name" value="MFS"/>
</dbReference>
<keyword evidence="5 6" id="KW-0472">Membrane</keyword>
<dbReference type="RefSeq" id="WP_035453596.1">
    <property type="nucleotide sequence ID" value="NZ_AZGA01000016.1"/>
</dbReference>
<sequence length="462" mass="49963">MTKAVEQRRPPIWLYGIAVFITQMDGGAISTMLHSISQTYSISSMSASWVAGLYTLGLVIGTPIAANFADLYGTKKVFLAELILWFLGSLLTFVSPNYVFMLLGRLVQALGDGGIIVLSINAILQVAKQNKQGRKVSTIGVISGLSAIFGPIIAGLVLGITKDWRNFYGFMMPLLVILFLLSWRFLDNTTQDRHQKTDFLGIITFTIALSSLMLAITLAQHFNQYLLMIIPLLVVGIICGELFIRTEKKLTAQKMPFLPLHLLKQPAYRLTILLGALGGSLFSLFVYIPTYVHTTFGLPVRLAGMVLVSTGLGSVIGSYLGGLLVDKRGMRVALSVSSTLIGVMSLGIAFTLASLPIFLILSFVLGIGLGGLMSAPLQVIAGRLADPDDRAQAIGGLSTMKKIGITIAPLVFATAMQFSAENGVLGLASYRNMFIVVVLIALGCIWATMKIPFEGRIQDRVY</sequence>
<keyword evidence="4 6" id="KW-1133">Transmembrane helix</keyword>
<organism evidence="8 9">
    <name type="scientific">Agrilactobacillus composti DSM 18527 = JCM 14202</name>
    <dbReference type="NCBI Taxonomy" id="1423734"/>
    <lineage>
        <taxon>Bacteria</taxon>
        <taxon>Bacillati</taxon>
        <taxon>Bacillota</taxon>
        <taxon>Bacilli</taxon>
        <taxon>Lactobacillales</taxon>
        <taxon>Lactobacillaceae</taxon>
        <taxon>Agrilactobacillus</taxon>
    </lineage>
</organism>
<feature type="transmembrane region" description="Helical" evidence="6">
    <location>
        <begin position="267"/>
        <end position="288"/>
    </location>
</feature>
<dbReference type="Proteomes" id="UP000051236">
    <property type="component" value="Unassembled WGS sequence"/>
</dbReference>
<dbReference type="PANTHER" id="PTHR23501">
    <property type="entry name" value="MAJOR FACILITATOR SUPERFAMILY"/>
    <property type="match status" value="1"/>
</dbReference>
<feature type="transmembrane region" description="Helical" evidence="6">
    <location>
        <begin position="332"/>
        <end position="352"/>
    </location>
</feature>
<feature type="transmembrane region" description="Helical" evidence="6">
    <location>
        <begin position="225"/>
        <end position="246"/>
    </location>
</feature>
<evidence type="ECO:0000313" key="9">
    <source>
        <dbReference type="Proteomes" id="UP000051236"/>
    </source>
</evidence>
<evidence type="ECO:0000256" key="5">
    <source>
        <dbReference type="ARBA" id="ARBA00023136"/>
    </source>
</evidence>
<dbReference type="AlphaFoldDB" id="X0PFH7"/>
<evidence type="ECO:0000256" key="4">
    <source>
        <dbReference type="ARBA" id="ARBA00022989"/>
    </source>
</evidence>
<gene>
    <name evidence="8" type="ORF">FC83_GL001208</name>
</gene>
<name>X0PFH7_9LACO</name>